<proteinExistence type="predicted"/>
<comment type="caution">
    <text evidence="1">The sequence shown here is derived from an EMBL/GenBank/DDBJ whole genome shotgun (WGS) entry which is preliminary data.</text>
</comment>
<dbReference type="EMBL" id="JAGFBR010000011">
    <property type="protein sequence ID" value="KAH0459353.1"/>
    <property type="molecule type" value="Genomic_DNA"/>
</dbReference>
<protein>
    <submittedName>
        <fullName evidence="1">Uncharacterized protein</fullName>
    </submittedName>
</protein>
<sequence>MDSLSALPWKLYENPHFSSESFHEFPRRLLPFESVETPPHPLNNLALPLAEIDDLRSDLELERRLRRDSESLTRSLSLELAEERRLRAEAEADAARCREAASRAALEAEEERRMLKYADAWREERVQMKLAEAAIVLEEKMREIAKLGVPRSSAIDCKGSQGRDNLHIKKGVKGFADSPKTAGKVRSPGLVKQKEQVDRNLECQKSQLRVLLRQRNTVNLGMVADSQRLVVR</sequence>
<evidence type="ECO:0000313" key="1">
    <source>
        <dbReference type="EMBL" id="KAH0459353.1"/>
    </source>
</evidence>
<accession>A0AAV7GUE9</accession>
<keyword evidence="2" id="KW-1185">Reference proteome</keyword>
<dbReference type="InterPro" id="IPR043424">
    <property type="entry name" value="BLT-like"/>
</dbReference>
<gene>
    <name evidence="1" type="ORF">IEQ34_012167</name>
</gene>
<evidence type="ECO:0000313" key="2">
    <source>
        <dbReference type="Proteomes" id="UP000775213"/>
    </source>
</evidence>
<dbReference type="AlphaFoldDB" id="A0AAV7GUE9"/>
<name>A0AAV7GUE9_DENCH</name>
<reference evidence="1 2" key="1">
    <citation type="journal article" date="2021" name="Hortic Res">
        <title>Chromosome-scale assembly of the Dendrobium chrysotoxum genome enhances the understanding of orchid evolution.</title>
        <authorList>
            <person name="Zhang Y."/>
            <person name="Zhang G.Q."/>
            <person name="Zhang D."/>
            <person name="Liu X.D."/>
            <person name="Xu X.Y."/>
            <person name="Sun W.H."/>
            <person name="Yu X."/>
            <person name="Zhu X."/>
            <person name="Wang Z.W."/>
            <person name="Zhao X."/>
            <person name="Zhong W.Y."/>
            <person name="Chen H."/>
            <person name="Yin W.L."/>
            <person name="Huang T."/>
            <person name="Niu S.C."/>
            <person name="Liu Z.J."/>
        </authorList>
    </citation>
    <scope>NUCLEOTIDE SEQUENCE [LARGE SCALE GENOMIC DNA]</scope>
    <source>
        <strain evidence="1">Lindl</strain>
    </source>
</reference>
<organism evidence="1 2">
    <name type="scientific">Dendrobium chrysotoxum</name>
    <name type="common">Orchid</name>
    <dbReference type="NCBI Taxonomy" id="161865"/>
    <lineage>
        <taxon>Eukaryota</taxon>
        <taxon>Viridiplantae</taxon>
        <taxon>Streptophyta</taxon>
        <taxon>Embryophyta</taxon>
        <taxon>Tracheophyta</taxon>
        <taxon>Spermatophyta</taxon>
        <taxon>Magnoliopsida</taxon>
        <taxon>Liliopsida</taxon>
        <taxon>Asparagales</taxon>
        <taxon>Orchidaceae</taxon>
        <taxon>Epidendroideae</taxon>
        <taxon>Malaxideae</taxon>
        <taxon>Dendrobiinae</taxon>
        <taxon>Dendrobium</taxon>
    </lineage>
</organism>
<dbReference type="PANTHER" id="PTHR31071">
    <property type="entry name" value="GB|AAF24581.1"/>
    <property type="match status" value="1"/>
</dbReference>
<dbReference type="Proteomes" id="UP000775213">
    <property type="component" value="Unassembled WGS sequence"/>
</dbReference>
<dbReference type="PANTHER" id="PTHR31071:SF39">
    <property type="entry name" value="PROTEIN BRANCHLESS TRICHOME"/>
    <property type="match status" value="1"/>
</dbReference>